<dbReference type="PANTHER" id="PTHR33392:SF6">
    <property type="entry name" value="POLYISOPRENYL-TEICHOIC ACID--PEPTIDOGLYCAN TEICHOIC ACID TRANSFERASE TAGU"/>
    <property type="match status" value="1"/>
</dbReference>
<feature type="transmembrane region" description="Helical" evidence="3">
    <location>
        <begin position="143"/>
        <end position="164"/>
    </location>
</feature>
<dbReference type="InterPro" id="IPR050922">
    <property type="entry name" value="LytR/CpsA/Psr_CW_biosynth"/>
</dbReference>
<evidence type="ECO:0000313" key="5">
    <source>
        <dbReference type="EMBL" id="BBH16531.1"/>
    </source>
</evidence>
<dbReference type="NCBIfam" id="TIGR00350">
    <property type="entry name" value="lytR_cpsA_psr"/>
    <property type="match status" value="1"/>
</dbReference>
<dbReference type="OrthoDB" id="3573673at2"/>
<proteinExistence type="inferred from homology"/>
<dbReference type="EMBL" id="AP019307">
    <property type="protein sequence ID" value="BBH16531.1"/>
    <property type="molecule type" value="Genomic_DNA"/>
</dbReference>
<dbReference type="Pfam" id="PF03816">
    <property type="entry name" value="LytR_cpsA_psr"/>
    <property type="match status" value="1"/>
</dbReference>
<dbReference type="AlphaFoldDB" id="A0A3G9ISD7"/>
<dbReference type="Proteomes" id="UP000271573">
    <property type="component" value="Chromosome"/>
</dbReference>
<keyword evidence="3" id="KW-1133">Transmembrane helix</keyword>
<dbReference type="RefSeq" id="WP_125566992.1">
    <property type="nucleotide sequence ID" value="NZ_AP019307.1"/>
</dbReference>
<evidence type="ECO:0000256" key="1">
    <source>
        <dbReference type="ARBA" id="ARBA00006068"/>
    </source>
</evidence>
<accession>A0A3G9ISD7</accession>
<keyword evidence="6" id="KW-1185">Reference proteome</keyword>
<evidence type="ECO:0000313" key="6">
    <source>
        <dbReference type="Proteomes" id="UP000271573"/>
    </source>
</evidence>
<keyword evidence="3" id="KW-0472">Membrane</keyword>
<feature type="transmembrane region" description="Helical" evidence="3">
    <location>
        <begin position="72"/>
        <end position="92"/>
    </location>
</feature>
<dbReference type="PANTHER" id="PTHR33392">
    <property type="entry name" value="POLYISOPRENYL-TEICHOIC ACID--PEPTIDOGLYCAN TEICHOIC ACID TRANSFERASE TAGU"/>
    <property type="match status" value="1"/>
</dbReference>
<dbReference type="KEGG" id="nbe:Back2_08180"/>
<feature type="domain" description="Cell envelope-related transcriptional attenuator" evidence="4">
    <location>
        <begin position="205"/>
        <end position="376"/>
    </location>
</feature>
<organism evidence="5 6">
    <name type="scientific">Nocardioides baekrokdamisoli</name>
    <dbReference type="NCBI Taxonomy" id="1804624"/>
    <lineage>
        <taxon>Bacteria</taxon>
        <taxon>Bacillati</taxon>
        <taxon>Actinomycetota</taxon>
        <taxon>Actinomycetes</taxon>
        <taxon>Propionibacteriales</taxon>
        <taxon>Nocardioidaceae</taxon>
        <taxon>Nocardioides</taxon>
    </lineage>
</organism>
<evidence type="ECO:0000259" key="4">
    <source>
        <dbReference type="Pfam" id="PF03816"/>
    </source>
</evidence>
<gene>
    <name evidence="5" type="ORF">Back2_08180</name>
</gene>
<sequence length="493" mass="52725">MSGRTTSLDSVDGASSTPADDSVATASRTVADRAAQVRYRRAVSFLAMTLVMPGSAQLVAGNARVGRWAIRLWAVLWLSLVAVVGITLASPHTGLRMFTNPDDLLVLMIVLTVVGLGWAALFIDAWRIARPMDLLRQHRSATAVVHLAMAFTVASVLLYGAHMVGAQRGMIMAMFGGDTVAGSTGGRYNVLILGGDSGTDRWGLRTDSMTIASIDAQTGQTVLIGVPRNMMNFKFPRGSKLAKAWPNGYNCSTCELNSLATYAGDHRAMFAHEKNPGVEATIEGIEGVTGLKISYWAMINMPAFSDLVNAVGGVKINVRQPIAIGRTGQILGYIQPGYRTLKGDDLLWYVRSRATSDDYSRMARQKCVMNAMLQQISPATVIEHFSQIASASASLLQTDIPSSEIDRFASLALKSKAQKIATVSLVPPLVNTSRPDETVIHNAIFAALHPDQAKPSQKAPSRPTGYTGISEGSFGTMAKGYVANHTSDLGSSC</sequence>
<feature type="transmembrane region" description="Helical" evidence="3">
    <location>
        <begin position="104"/>
        <end position="123"/>
    </location>
</feature>
<feature type="region of interest" description="Disordered" evidence="2">
    <location>
        <begin position="1"/>
        <end position="22"/>
    </location>
</feature>
<reference evidence="5 6" key="1">
    <citation type="submission" date="2018-11" db="EMBL/GenBank/DDBJ databases">
        <title>Complete genome sequence of Nocardioides baekrokdamisoli strain KCTC 39748.</title>
        <authorList>
            <person name="Kang S.W."/>
            <person name="Lee K.C."/>
            <person name="Kim K.K."/>
            <person name="Kim J.S."/>
            <person name="Kim D.S."/>
            <person name="Ko S.H."/>
            <person name="Yang S.H."/>
            <person name="Shin Y.K."/>
            <person name="Lee J.S."/>
        </authorList>
    </citation>
    <scope>NUCLEOTIDE SEQUENCE [LARGE SCALE GENOMIC DNA]</scope>
    <source>
        <strain evidence="5 6">KCTC 39748</strain>
    </source>
</reference>
<dbReference type="InterPro" id="IPR004474">
    <property type="entry name" value="LytR_CpsA_psr"/>
</dbReference>
<evidence type="ECO:0000256" key="2">
    <source>
        <dbReference type="SAM" id="MobiDB-lite"/>
    </source>
</evidence>
<evidence type="ECO:0000256" key="3">
    <source>
        <dbReference type="SAM" id="Phobius"/>
    </source>
</evidence>
<comment type="similarity">
    <text evidence="1">Belongs to the LytR/CpsA/Psr (LCP) family.</text>
</comment>
<name>A0A3G9ISD7_9ACTN</name>
<dbReference type="Gene3D" id="3.40.630.190">
    <property type="entry name" value="LCP protein"/>
    <property type="match status" value="1"/>
</dbReference>
<keyword evidence="3" id="KW-0812">Transmembrane</keyword>
<protein>
    <recommendedName>
        <fullName evidence="4">Cell envelope-related transcriptional attenuator domain-containing protein</fullName>
    </recommendedName>
</protein>